<evidence type="ECO:0000256" key="2">
    <source>
        <dbReference type="ARBA" id="ARBA00023136"/>
    </source>
</evidence>
<protein>
    <submittedName>
        <fullName evidence="4">Beta-lactamase class C-like and penicillin binding proteins (PBPs) superfamily</fullName>
    </submittedName>
</protein>
<dbReference type="InterPro" id="IPR001466">
    <property type="entry name" value="Beta-lactam-related"/>
</dbReference>
<dbReference type="InterPro" id="IPR050491">
    <property type="entry name" value="AmpC-like"/>
</dbReference>
<accession>A0A3B0TQA9</accession>
<dbReference type="AlphaFoldDB" id="A0A3B0TQA9"/>
<evidence type="ECO:0000259" key="3">
    <source>
        <dbReference type="Pfam" id="PF00144"/>
    </source>
</evidence>
<dbReference type="InterPro" id="IPR012338">
    <property type="entry name" value="Beta-lactam/transpept-like"/>
</dbReference>
<dbReference type="EMBL" id="UOEL01000041">
    <property type="protein sequence ID" value="VAW10814.1"/>
    <property type="molecule type" value="Genomic_DNA"/>
</dbReference>
<evidence type="ECO:0000256" key="1">
    <source>
        <dbReference type="ARBA" id="ARBA00004370"/>
    </source>
</evidence>
<dbReference type="PANTHER" id="PTHR46825:SF11">
    <property type="entry name" value="PENICILLIN-BINDING PROTEIN 4"/>
    <property type="match status" value="1"/>
</dbReference>
<sequence>MKNRTFLLTFSLIGFVLFKSYSQDTGFVGYATASIEQDSIVETNYVGFSDKEKSLKYNSSTIQPIASVSKTFIGISLMIAQEKGLLDLDEDIREYLDFEFVNPNLKKRVEPKKENKITLRHLATHTSGIVDNEKPYESSYSSGLEPNMELAIYLKEYLTKGGSEYSKKNFNKSIAGTKYEYSNIASALAAYTIEKVSGKSFDLFTEEYIFKPLGMNSTGWFYKDIEKANHAILYDEQDKAMQPYSCAVYPDGSLKTTINDLSIYLIELMKGFNKKSKLLSEDSWTELFNKNFTDQILIENISTQEPNTGIFIVYFKSGMIGHTGSDLGVSAFMMFDSKKNIGKIFMSNEDLTENNLEEFKLIWKNIEQ</sequence>
<dbReference type="GO" id="GO:0016020">
    <property type="term" value="C:membrane"/>
    <property type="evidence" value="ECO:0007669"/>
    <property type="project" value="UniProtKB-SubCell"/>
</dbReference>
<dbReference type="Gene3D" id="3.40.710.10">
    <property type="entry name" value="DD-peptidase/beta-lactamase superfamily"/>
    <property type="match status" value="1"/>
</dbReference>
<keyword evidence="2" id="KW-0472">Membrane</keyword>
<gene>
    <name evidence="4" type="ORF">MNBD_BACTEROID03-888</name>
</gene>
<comment type="subcellular location">
    <subcellularLocation>
        <location evidence="1">Membrane</location>
    </subcellularLocation>
</comment>
<dbReference type="PANTHER" id="PTHR46825">
    <property type="entry name" value="D-ALANYL-D-ALANINE-CARBOXYPEPTIDASE/ENDOPEPTIDASE AMPH"/>
    <property type="match status" value="1"/>
</dbReference>
<dbReference type="SUPFAM" id="SSF56601">
    <property type="entry name" value="beta-lactamase/transpeptidase-like"/>
    <property type="match status" value="1"/>
</dbReference>
<dbReference type="Pfam" id="PF00144">
    <property type="entry name" value="Beta-lactamase"/>
    <property type="match status" value="1"/>
</dbReference>
<name>A0A3B0TQA9_9ZZZZ</name>
<proteinExistence type="predicted"/>
<reference evidence="4" key="1">
    <citation type="submission" date="2018-06" db="EMBL/GenBank/DDBJ databases">
        <authorList>
            <person name="Zhirakovskaya E."/>
        </authorList>
    </citation>
    <scope>NUCLEOTIDE SEQUENCE</scope>
</reference>
<organism evidence="4">
    <name type="scientific">hydrothermal vent metagenome</name>
    <dbReference type="NCBI Taxonomy" id="652676"/>
    <lineage>
        <taxon>unclassified sequences</taxon>
        <taxon>metagenomes</taxon>
        <taxon>ecological metagenomes</taxon>
    </lineage>
</organism>
<feature type="domain" description="Beta-lactamase-related" evidence="3">
    <location>
        <begin position="18"/>
        <end position="354"/>
    </location>
</feature>
<evidence type="ECO:0000313" key="4">
    <source>
        <dbReference type="EMBL" id="VAW10814.1"/>
    </source>
</evidence>